<dbReference type="OrthoDB" id="8904098at2759"/>
<feature type="transmembrane region" description="Helical" evidence="7">
    <location>
        <begin position="447"/>
        <end position="467"/>
    </location>
</feature>
<keyword evidence="5 7" id="KW-1133">Transmembrane helix</keyword>
<feature type="transmembrane region" description="Helical" evidence="7">
    <location>
        <begin position="555"/>
        <end position="576"/>
    </location>
</feature>
<evidence type="ECO:0000256" key="2">
    <source>
        <dbReference type="ARBA" id="ARBA00005982"/>
    </source>
</evidence>
<keyword evidence="4 7" id="KW-0812">Transmembrane</keyword>
<dbReference type="FunFam" id="1.20.1250.20:FF:000085">
    <property type="entry name" value="MFS peptide transporter Ptr2"/>
    <property type="match status" value="1"/>
</dbReference>
<sequence length="609" mass="67638">MATQVSHDVIEVAEGVPGEQNQTVEKLSKISLVESNKNMNLSLNEEQNPTPEELQTLRRVYGKIDSLIYIIGFVEMCERFAYYGTTAAFVNFLQQDLPQKGPFPKAGAAGTDGQAGALGKGQRTSTALLLFNAFWAYVMPLVGGWIADEHWGRFKTINVATALAIVGHILIIVAAIPAVIAKSNGALGTFVVGLLLLGTGVGFFKCNISPFIAEQYEATHPKPFIRVEPNGERVIVDPGLTITRVYMRYYQLINVGSMAGSISMVYAEKYIGFWLSFTLPTVLFLSCPIILIICRKRYVRRAPAGSALSKALKLYGLAMKGQWSVNPVATWRKLRSPERWENVKPSKIQNRPTWMTFDDAWVEEVHRGIKACHVFLWYPIFWLPYGQLNGNLVSQAATMKLNGVPNDVVNNLNPLTLIIFIPIFDKFLYPALARVGFRMSPIRKITAAFVCSTTAMVITAIIQHSIYTQSPCGKYASDEACQETPPNISVWVQTPVYMLIAFSDIFASITGLEYAFNKAPKNMRSVVTGVFWFTNAFSSALGQAFVPLAGDPLLVWLYTVIAIISFVGGVAFWWNFRELNHEDDDLDALPEGEYAAKNDHQKVVPEEKA</sequence>
<organism evidence="8 9">
    <name type="scientific">Periconia macrospinosa</name>
    <dbReference type="NCBI Taxonomy" id="97972"/>
    <lineage>
        <taxon>Eukaryota</taxon>
        <taxon>Fungi</taxon>
        <taxon>Dikarya</taxon>
        <taxon>Ascomycota</taxon>
        <taxon>Pezizomycotina</taxon>
        <taxon>Dothideomycetes</taxon>
        <taxon>Pleosporomycetidae</taxon>
        <taxon>Pleosporales</taxon>
        <taxon>Massarineae</taxon>
        <taxon>Periconiaceae</taxon>
        <taxon>Periconia</taxon>
    </lineage>
</organism>
<feature type="transmembrane region" description="Helical" evidence="7">
    <location>
        <begin position="496"/>
        <end position="516"/>
    </location>
</feature>
<evidence type="ECO:0000313" key="9">
    <source>
        <dbReference type="Proteomes" id="UP000244855"/>
    </source>
</evidence>
<comment type="similarity">
    <text evidence="2">Belongs to the major facilitator superfamily. Proton-dependent oligopeptide transporter (POT/PTR) (TC 2.A.17) family.</text>
</comment>
<evidence type="ECO:0000256" key="3">
    <source>
        <dbReference type="ARBA" id="ARBA00022448"/>
    </source>
</evidence>
<dbReference type="Proteomes" id="UP000244855">
    <property type="component" value="Unassembled WGS sequence"/>
</dbReference>
<comment type="subcellular location">
    <subcellularLocation>
        <location evidence="1">Membrane</location>
        <topology evidence="1">Multi-pass membrane protein</topology>
    </subcellularLocation>
</comment>
<proteinExistence type="inferred from homology"/>
<feature type="transmembrane region" description="Helical" evidence="7">
    <location>
        <begin position="273"/>
        <end position="294"/>
    </location>
</feature>
<dbReference type="Gene3D" id="1.20.1250.20">
    <property type="entry name" value="MFS general substrate transporter like domains"/>
    <property type="match status" value="1"/>
</dbReference>
<keyword evidence="6 7" id="KW-0472">Membrane</keyword>
<dbReference type="InterPro" id="IPR036259">
    <property type="entry name" value="MFS_trans_sf"/>
</dbReference>
<gene>
    <name evidence="8" type="ORF">DM02DRAFT_719110</name>
</gene>
<protein>
    <submittedName>
        <fullName evidence="8">PTR2-domain-containing protein</fullName>
    </submittedName>
</protein>
<evidence type="ECO:0000256" key="7">
    <source>
        <dbReference type="SAM" id="Phobius"/>
    </source>
</evidence>
<keyword evidence="9" id="KW-1185">Reference proteome</keyword>
<dbReference type="GO" id="GO:0071916">
    <property type="term" value="F:dipeptide transmembrane transporter activity"/>
    <property type="evidence" value="ECO:0007669"/>
    <property type="project" value="UniProtKB-ARBA"/>
</dbReference>
<dbReference type="PANTHER" id="PTHR11654">
    <property type="entry name" value="OLIGOPEPTIDE TRANSPORTER-RELATED"/>
    <property type="match status" value="1"/>
</dbReference>
<dbReference type="InterPro" id="IPR000109">
    <property type="entry name" value="POT_fam"/>
</dbReference>
<dbReference type="GO" id="GO:0005886">
    <property type="term" value="C:plasma membrane"/>
    <property type="evidence" value="ECO:0007669"/>
    <property type="project" value="UniProtKB-ARBA"/>
</dbReference>
<accession>A0A2V1DMW2</accession>
<dbReference type="EMBL" id="KZ805402">
    <property type="protein sequence ID" value="PVH98973.1"/>
    <property type="molecule type" value="Genomic_DNA"/>
</dbReference>
<feature type="transmembrane region" description="Helical" evidence="7">
    <location>
        <begin position="528"/>
        <end position="549"/>
    </location>
</feature>
<evidence type="ECO:0000313" key="8">
    <source>
        <dbReference type="EMBL" id="PVH98973.1"/>
    </source>
</evidence>
<reference evidence="8 9" key="1">
    <citation type="journal article" date="2018" name="Sci. Rep.">
        <title>Comparative genomics provides insights into the lifestyle and reveals functional heterogeneity of dark septate endophytic fungi.</title>
        <authorList>
            <person name="Knapp D.G."/>
            <person name="Nemeth J.B."/>
            <person name="Barry K."/>
            <person name="Hainaut M."/>
            <person name="Henrissat B."/>
            <person name="Johnson J."/>
            <person name="Kuo A."/>
            <person name="Lim J.H.P."/>
            <person name="Lipzen A."/>
            <person name="Nolan M."/>
            <person name="Ohm R.A."/>
            <person name="Tamas L."/>
            <person name="Grigoriev I.V."/>
            <person name="Spatafora J.W."/>
            <person name="Nagy L.G."/>
            <person name="Kovacs G.M."/>
        </authorList>
    </citation>
    <scope>NUCLEOTIDE SEQUENCE [LARGE SCALE GENOMIC DNA]</scope>
    <source>
        <strain evidence="8 9">DSE2036</strain>
    </source>
</reference>
<dbReference type="SUPFAM" id="SSF103473">
    <property type="entry name" value="MFS general substrate transporter"/>
    <property type="match status" value="1"/>
</dbReference>
<evidence type="ECO:0000256" key="4">
    <source>
        <dbReference type="ARBA" id="ARBA00022692"/>
    </source>
</evidence>
<evidence type="ECO:0000256" key="6">
    <source>
        <dbReference type="ARBA" id="ARBA00023136"/>
    </source>
</evidence>
<name>A0A2V1DMW2_9PLEO</name>
<evidence type="ECO:0000256" key="5">
    <source>
        <dbReference type="ARBA" id="ARBA00022989"/>
    </source>
</evidence>
<feature type="transmembrane region" description="Helical" evidence="7">
    <location>
        <begin position="249"/>
        <end position="267"/>
    </location>
</feature>
<keyword evidence="3" id="KW-0813">Transport</keyword>
<dbReference type="AlphaFoldDB" id="A0A2V1DMW2"/>
<evidence type="ECO:0000256" key="1">
    <source>
        <dbReference type="ARBA" id="ARBA00004141"/>
    </source>
</evidence>
<feature type="transmembrane region" description="Helical" evidence="7">
    <location>
        <begin position="186"/>
        <end position="204"/>
    </location>
</feature>
<feature type="transmembrane region" description="Helical" evidence="7">
    <location>
        <begin position="159"/>
        <end position="180"/>
    </location>
</feature>
<dbReference type="Pfam" id="PF00854">
    <property type="entry name" value="PTR2"/>
    <property type="match status" value="1"/>
</dbReference>
<feature type="transmembrane region" description="Helical" evidence="7">
    <location>
        <begin position="127"/>
        <end position="147"/>
    </location>
</feature>